<keyword evidence="8 9" id="KW-0807">Transducer</keyword>
<feature type="transmembrane region" description="Helical" evidence="10">
    <location>
        <begin position="325"/>
        <end position="344"/>
    </location>
</feature>
<comment type="caution">
    <text evidence="12">The sequence shown here is derived from an EMBL/GenBank/DDBJ whole genome shotgun (WGS) entry which is preliminary data.</text>
</comment>
<feature type="domain" description="G-protein coupled receptors family 1 profile" evidence="11">
    <location>
        <begin position="114"/>
        <end position="381"/>
    </location>
</feature>
<dbReference type="PRINTS" id="PR01012">
    <property type="entry name" value="NRPEPTIDEYR"/>
</dbReference>
<dbReference type="PRINTS" id="PR00237">
    <property type="entry name" value="GPCRRHODOPSN"/>
</dbReference>
<evidence type="ECO:0000256" key="9">
    <source>
        <dbReference type="RuleBase" id="RU000688"/>
    </source>
</evidence>
<feature type="transmembrane region" description="Helical" evidence="10">
    <location>
        <begin position="364"/>
        <end position="384"/>
    </location>
</feature>
<keyword evidence="3 9" id="KW-0812">Transmembrane</keyword>
<reference evidence="12 13" key="1">
    <citation type="submission" date="2022-12" db="EMBL/GenBank/DDBJ databases">
        <title>Chromosome-level genome of Tegillarca granosa.</title>
        <authorList>
            <person name="Kim J."/>
        </authorList>
    </citation>
    <scope>NUCLEOTIDE SEQUENCE [LARGE SCALE GENOMIC DNA]</scope>
    <source>
        <strain evidence="12">Teg-2019</strain>
        <tissue evidence="12">Adductor muscle</tissue>
    </source>
</reference>
<dbReference type="PROSITE" id="PS50262">
    <property type="entry name" value="G_PROTEIN_RECEP_F1_2"/>
    <property type="match status" value="1"/>
</dbReference>
<evidence type="ECO:0000256" key="8">
    <source>
        <dbReference type="ARBA" id="ARBA00023224"/>
    </source>
</evidence>
<dbReference type="InterPro" id="IPR000611">
    <property type="entry name" value="NPY_rcpt"/>
</dbReference>
<dbReference type="PROSITE" id="PS00237">
    <property type="entry name" value="G_PROTEIN_RECEP_F1_1"/>
    <property type="match status" value="1"/>
</dbReference>
<evidence type="ECO:0000256" key="4">
    <source>
        <dbReference type="ARBA" id="ARBA00022989"/>
    </source>
</evidence>
<protein>
    <recommendedName>
        <fullName evidence="11">G-protein coupled receptors family 1 profile domain-containing protein</fullName>
    </recommendedName>
</protein>
<feature type="transmembrane region" description="Helical" evidence="10">
    <location>
        <begin position="134"/>
        <end position="155"/>
    </location>
</feature>
<evidence type="ECO:0000259" key="11">
    <source>
        <dbReference type="PROSITE" id="PS50262"/>
    </source>
</evidence>
<keyword evidence="4 10" id="KW-1133">Transmembrane helix</keyword>
<dbReference type="CDD" id="cd14993">
    <property type="entry name" value="7tmA_CCKR-like"/>
    <property type="match status" value="1"/>
</dbReference>
<dbReference type="InterPro" id="IPR017452">
    <property type="entry name" value="GPCR_Rhodpsn_7TM"/>
</dbReference>
<dbReference type="EMBL" id="JARBDR010000214">
    <property type="protein sequence ID" value="KAJ8317863.1"/>
    <property type="molecule type" value="Genomic_DNA"/>
</dbReference>
<name>A0ABQ9FQ73_TEGGR</name>
<dbReference type="PANTHER" id="PTHR45695:SF28">
    <property type="entry name" value="G-PROTEIN COUPLED RECEPTORS FAMILY 1 PROFILE DOMAIN-CONTAINING PROTEIN"/>
    <property type="match status" value="1"/>
</dbReference>
<dbReference type="InterPro" id="IPR000276">
    <property type="entry name" value="GPCR_Rhodpsn"/>
</dbReference>
<keyword evidence="6 10" id="KW-0472">Membrane</keyword>
<evidence type="ECO:0000313" key="12">
    <source>
        <dbReference type="EMBL" id="KAJ8317863.1"/>
    </source>
</evidence>
<feature type="transmembrane region" description="Helical" evidence="10">
    <location>
        <begin position="96"/>
        <end position="122"/>
    </location>
</feature>
<keyword evidence="7 9" id="KW-0675">Receptor</keyword>
<evidence type="ECO:0000256" key="2">
    <source>
        <dbReference type="ARBA" id="ARBA00010663"/>
    </source>
</evidence>
<accession>A0ABQ9FQ73</accession>
<keyword evidence="5 9" id="KW-0297">G-protein coupled receptor</keyword>
<gene>
    <name evidence="12" type="ORF">KUTeg_002954</name>
</gene>
<dbReference type="PANTHER" id="PTHR45695">
    <property type="entry name" value="LEUCOKININ RECEPTOR-RELATED"/>
    <property type="match status" value="1"/>
</dbReference>
<keyword evidence="13" id="KW-1185">Reference proteome</keyword>
<comment type="subcellular location">
    <subcellularLocation>
        <location evidence="1">Membrane</location>
        <topology evidence="1">Multi-pass membrane protein</topology>
    </subcellularLocation>
</comment>
<dbReference type="Gene3D" id="1.20.1070.10">
    <property type="entry name" value="Rhodopsin 7-helix transmembrane proteins"/>
    <property type="match status" value="1"/>
</dbReference>
<feature type="transmembrane region" description="Helical" evidence="10">
    <location>
        <begin position="175"/>
        <end position="193"/>
    </location>
</feature>
<dbReference type="Pfam" id="PF00001">
    <property type="entry name" value="7tm_1"/>
    <property type="match status" value="1"/>
</dbReference>
<evidence type="ECO:0000256" key="5">
    <source>
        <dbReference type="ARBA" id="ARBA00023040"/>
    </source>
</evidence>
<evidence type="ECO:0000256" key="1">
    <source>
        <dbReference type="ARBA" id="ARBA00004141"/>
    </source>
</evidence>
<sequence length="415" mass="47427">MKELLSDMKFFTSAPVWTSTPGSYVNTNNASNLNISGNNSIRSTLDLGGNTDSYFATGAGIDNNSTTDISSNFSSFLPMFIISEDSLLPDPLPKPIVIIFMILYVVIICVAVIGNGVVIIMIGLAKRIRSVTDIYILSLAVSDLMIATLNMPFQLYFIVANEWKAGEFLCKFTNYIQGVTVVASILTLLVIAFDRYWVICSTKLTQKLHSRKKAIISLAFVWVISLCVVCPHLIFQRLDLRIKLEFNGLPIVTDFGYVCAEFYPNPSDSKIYTLIVYVFLYLLPVVIMTYTYGRIAHRLWIHQPIGDILENPCHHQRNMTQRKRIIKMLIAVVLAFMLLWLPFFTFSLYREFTKVDSSFRIKMATLKLIGYSNCCVNPIIYTFLNRNFQIEFKRLFCRNRKVHVDSGLTMRKTRY</sequence>
<dbReference type="Proteomes" id="UP001217089">
    <property type="component" value="Unassembled WGS sequence"/>
</dbReference>
<evidence type="ECO:0000313" key="13">
    <source>
        <dbReference type="Proteomes" id="UP001217089"/>
    </source>
</evidence>
<proteinExistence type="inferred from homology"/>
<feature type="transmembrane region" description="Helical" evidence="10">
    <location>
        <begin position="271"/>
        <end position="292"/>
    </location>
</feature>
<organism evidence="12 13">
    <name type="scientific">Tegillarca granosa</name>
    <name type="common">Malaysian cockle</name>
    <name type="synonym">Anadara granosa</name>
    <dbReference type="NCBI Taxonomy" id="220873"/>
    <lineage>
        <taxon>Eukaryota</taxon>
        <taxon>Metazoa</taxon>
        <taxon>Spiralia</taxon>
        <taxon>Lophotrochozoa</taxon>
        <taxon>Mollusca</taxon>
        <taxon>Bivalvia</taxon>
        <taxon>Autobranchia</taxon>
        <taxon>Pteriomorphia</taxon>
        <taxon>Arcoida</taxon>
        <taxon>Arcoidea</taxon>
        <taxon>Arcidae</taxon>
        <taxon>Tegillarca</taxon>
    </lineage>
</organism>
<evidence type="ECO:0000256" key="7">
    <source>
        <dbReference type="ARBA" id="ARBA00023170"/>
    </source>
</evidence>
<feature type="transmembrane region" description="Helical" evidence="10">
    <location>
        <begin position="214"/>
        <end position="235"/>
    </location>
</feature>
<evidence type="ECO:0000256" key="10">
    <source>
        <dbReference type="SAM" id="Phobius"/>
    </source>
</evidence>
<evidence type="ECO:0000256" key="3">
    <source>
        <dbReference type="ARBA" id="ARBA00022692"/>
    </source>
</evidence>
<comment type="similarity">
    <text evidence="2 9">Belongs to the G-protein coupled receptor 1 family.</text>
</comment>
<evidence type="ECO:0000256" key="6">
    <source>
        <dbReference type="ARBA" id="ARBA00023136"/>
    </source>
</evidence>
<dbReference type="SUPFAM" id="SSF81321">
    <property type="entry name" value="Family A G protein-coupled receptor-like"/>
    <property type="match status" value="1"/>
</dbReference>